<proteinExistence type="predicted"/>
<gene>
    <name evidence="2" type="ORF">PQJ61_14015</name>
</gene>
<reference evidence="2 3" key="1">
    <citation type="submission" date="2022-12" db="EMBL/GenBank/DDBJ databases">
        <title>Metagenome assembled genome from gulf of manar.</title>
        <authorList>
            <person name="Kohli P."/>
            <person name="Pk S."/>
            <person name="Venkata Ramana C."/>
            <person name="Sasikala C."/>
        </authorList>
    </citation>
    <scope>NUCLEOTIDE SEQUENCE [LARGE SCALE GENOMIC DNA]</scope>
    <source>
        <strain evidence="2">JB008</strain>
    </source>
</reference>
<dbReference type="AlphaFoldDB" id="A0AAJ1IH72"/>
<sequence>MKIEDELGKFYDDEINKVSVPHTPRFYGSQQYSQTACNGQLFRFAFAALIAIAFIPLIYGASNPSTLAVKTADLCRTYEINTIISEGLLDLHEIVSKSIFSGGKK</sequence>
<feature type="transmembrane region" description="Helical" evidence="1">
    <location>
        <begin position="41"/>
        <end position="61"/>
    </location>
</feature>
<keyword evidence="1" id="KW-0812">Transmembrane</keyword>
<evidence type="ECO:0000313" key="2">
    <source>
        <dbReference type="EMBL" id="MDC7227877.1"/>
    </source>
</evidence>
<keyword evidence="1" id="KW-1133">Transmembrane helix</keyword>
<protein>
    <submittedName>
        <fullName evidence="2">Uncharacterized protein</fullName>
    </submittedName>
</protein>
<accession>A0AAJ1IH72</accession>
<comment type="caution">
    <text evidence="2">The sequence shown here is derived from an EMBL/GenBank/DDBJ whole genome shotgun (WGS) entry which is preliminary data.</text>
</comment>
<keyword evidence="1" id="KW-0472">Membrane</keyword>
<dbReference type="Proteomes" id="UP001221217">
    <property type="component" value="Unassembled WGS sequence"/>
</dbReference>
<name>A0AAJ1IH72_9SPIO</name>
<evidence type="ECO:0000256" key="1">
    <source>
        <dbReference type="SAM" id="Phobius"/>
    </source>
</evidence>
<evidence type="ECO:0000313" key="3">
    <source>
        <dbReference type="Proteomes" id="UP001221217"/>
    </source>
</evidence>
<organism evidence="2 3">
    <name type="scientific">Candidatus Thalassospirochaeta sargassi</name>
    <dbReference type="NCBI Taxonomy" id="3119039"/>
    <lineage>
        <taxon>Bacteria</taxon>
        <taxon>Pseudomonadati</taxon>
        <taxon>Spirochaetota</taxon>
        <taxon>Spirochaetia</taxon>
        <taxon>Spirochaetales</taxon>
        <taxon>Spirochaetaceae</taxon>
        <taxon>Candidatus Thalassospirochaeta</taxon>
    </lineage>
</organism>
<dbReference type="EMBL" id="JAQQAL010000035">
    <property type="protein sequence ID" value="MDC7227877.1"/>
    <property type="molecule type" value="Genomic_DNA"/>
</dbReference>